<evidence type="ECO:0000256" key="3">
    <source>
        <dbReference type="SAM" id="MobiDB-lite"/>
    </source>
</evidence>
<dbReference type="InterPro" id="IPR006151">
    <property type="entry name" value="Shikm_DH/Glu-tRNA_Rdtase"/>
</dbReference>
<dbReference type="Pfam" id="PF08501">
    <property type="entry name" value="Shikimate_dh_N"/>
    <property type="match status" value="1"/>
</dbReference>
<evidence type="ECO:0000313" key="7">
    <source>
        <dbReference type="EMBL" id="KAF7503899.1"/>
    </source>
</evidence>
<dbReference type="Gene3D" id="3.40.50.10860">
    <property type="entry name" value="Leucine Dehydrogenase, chain A, domain 1"/>
    <property type="match status" value="1"/>
</dbReference>
<dbReference type="Gene3D" id="3.40.50.720">
    <property type="entry name" value="NAD(P)-binding Rossmann-like Domain"/>
    <property type="match status" value="1"/>
</dbReference>
<proteinExistence type="inferred from homology"/>
<dbReference type="EMBL" id="JAACFV010000157">
    <property type="protein sequence ID" value="KAF7503899.1"/>
    <property type="molecule type" value="Genomic_DNA"/>
</dbReference>
<dbReference type="InterPro" id="IPR013785">
    <property type="entry name" value="Aldolase_TIM"/>
</dbReference>
<dbReference type="GO" id="GO:0003866">
    <property type="term" value="F:3-phosphoshikimate 1-carboxyvinyltransferase activity"/>
    <property type="evidence" value="ECO:0007669"/>
    <property type="project" value="TreeGrafter"/>
</dbReference>
<dbReference type="InterPro" id="IPR031322">
    <property type="entry name" value="Shikimate/glucono_kinase"/>
</dbReference>
<dbReference type="Gene3D" id="3.40.50.300">
    <property type="entry name" value="P-loop containing nucleotide triphosphate hydrolases"/>
    <property type="match status" value="1"/>
</dbReference>
<dbReference type="SUPFAM" id="SSF51569">
    <property type="entry name" value="Aldolase"/>
    <property type="match status" value="1"/>
</dbReference>
<dbReference type="SUPFAM" id="SSF51735">
    <property type="entry name" value="NAD(P)-binding Rossmann-fold domains"/>
    <property type="match status" value="1"/>
</dbReference>
<organism evidence="7 8">
    <name type="scientific">Endocarpon pusillum</name>
    <dbReference type="NCBI Taxonomy" id="364733"/>
    <lineage>
        <taxon>Eukaryota</taxon>
        <taxon>Fungi</taxon>
        <taxon>Dikarya</taxon>
        <taxon>Ascomycota</taxon>
        <taxon>Pezizomycotina</taxon>
        <taxon>Eurotiomycetes</taxon>
        <taxon>Chaetothyriomycetidae</taxon>
        <taxon>Verrucariales</taxon>
        <taxon>Verrucariaceae</taxon>
        <taxon>Endocarpon</taxon>
    </lineage>
</organism>
<dbReference type="GO" id="GO:0004764">
    <property type="term" value="F:shikimate 3-dehydrogenase (NADP+) activity"/>
    <property type="evidence" value="ECO:0007669"/>
    <property type="project" value="InterPro"/>
</dbReference>
<dbReference type="Proteomes" id="UP000606974">
    <property type="component" value="Unassembled WGS sequence"/>
</dbReference>
<dbReference type="OrthoDB" id="4415835at2759"/>
<reference evidence="7" key="1">
    <citation type="submission" date="2020-02" db="EMBL/GenBank/DDBJ databases">
        <authorList>
            <person name="Palmer J.M."/>
        </authorList>
    </citation>
    <scope>NUCLEOTIDE SEQUENCE</scope>
    <source>
        <strain evidence="7">EPUS1.4</strain>
        <tissue evidence="7">Thallus</tissue>
    </source>
</reference>
<dbReference type="InterPro" id="IPR027417">
    <property type="entry name" value="P-loop_NTPase"/>
</dbReference>
<dbReference type="Pfam" id="PF01202">
    <property type="entry name" value="SKI"/>
    <property type="match status" value="1"/>
</dbReference>
<accession>A0A8H7AAE5</accession>
<dbReference type="GO" id="GO:0009423">
    <property type="term" value="P:chorismate biosynthetic process"/>
    <property type="evidence" value="ECO:0007669"/>
    <property type="project" value="TreeGrafter"/>
</dbReference>
<dbReference type="Pfam" id="PF18317">
    <property type="entry name" value="SDH_C"/>
    <property type="match status" value="1"/>
</dbReference>
<dbReference type="Pfam" id="PF01487">
    <property type="entry name" value="DHquinase_I"/>
    <property type="match status" value="1"/>
</dbReference>
<evidence type="ECO:0000313" key="8">
    <source>
        <dbReference type="Proteomes" id="UP000606974"/>
    </source>
</evidence>
<dbReference type="PANTHER" id="PTHR21090">
    <property type="entry name" value="AROM/DEHYDROQUINATE SYNTHASE"/>
    <property type="match status" value="1"/>
</dbReference>
<comment type="similarity">
    <text evidence="1">In the 2nd section; belongs to the type-I 3-dehydroquinase family.</text>
</comment>
<keyword evidence="8" id="KW-1185">Reference proteome</keyword>
<dbReference type="InterPro" id="IPR046346">
    <property type="entry name" value="Aminoacid_DH-like_N_sf"/>
</dbReference>
<dbReference type="CDD" id="cd00502">
    <property type="entry name" value="DHQase_I"/>
    <property type="match status" value="1"/>
</dbReference>
<dbReference type="AlphaFoldDB" id="A0A8H7AAE5"/>
<feature type="domain" description="SDH C-terminal" evidence="6">
    <location>
        <begin position="824"/>
        <end position="854"/>
    </location>
</feature>
<dbReference type="GO" id="GO:0003855">
    <property type="term" value="F:3-dehydroquinate dehydratase activity"/>
    <property type="evidence" value="ECO:0007669"/>
    <property type="project" value="InterPro"/>
</dbReference>
<dbReference type="Pfam" id="PF01488">
    <property type="entry name" value="Shikimate_DH"/>
    <property type="match status" value="1"/>
</dbReference>
<evidence type="ECO:0000259" key="6">
    <source>
        <dbReference type="Pfam" id="PF18317"/>
    </source>
</evidence>
<sequence length="867" mass="96881">MEIGSILNRQSGLDRNLLQRRSPIISTQSAPGTPLPRVEESSSREQKSRRHSRPSLLEYSRNPRSRLALKDRMLGSDDNAATVSAGRPLRTFSPDASLVLVGIRGCGKRSLGFIAATALGRRFVTEDHFFQEVTGLSRQDYLRYHGNQEFHKRDIEVSRRMLNENRTKCVIECGLGSLTTRVQQHLKEYSMTNPVVYLVRDMAVIHQLLKLEDRAARLLENGDPTHRSCSNFEFYNLEDDTKHEKAAEAVLDRRSPTYAFKLKDVKEDFTYFVRFITGASTYKSSYDSPFSLLEMPVDLRLFTHAVYLRFSELEEGLVDLGQLESAGDAIELCVDQWTTETLKNTSRRVAEIRRQMGVAIIISVDRQVITSDETCTRVLEHGFRLGVEFVNVDLASNDGFITRLVANKGFTRLIGSAADLGHQSPSWDDETWFARFERAEMLGCDIVRLLKEATTREDSEILRRFTEAIKSRNGMSPALIAYNVGALGRTTQAFNPILTAVTHPAIRRKIHGSSDVPTITSRDAVQALFQSSVLDPLHFYILGANVSYSLSPAMHNAAYRYLGMHHDYQTRVMSSLVELDALSQDPHFGGASIVQPWKVILVHQLASKSRHAEAIGAVNTLLPLRAQADGTIFSLQNQASQRNRAGRIAAWYGDNTDWIGIMVCLNGNLSPRNVIRPLKTTGLVIGAGGMARAAIYAMLRLGCRKIIVHNRTVGNAYAVAQHFNSWASSANSGQPGEQVVSVLPSRHDPWPANFAPPTLIVSCVPTHSINNQPPANFEMPEQWLQSSSGGVVMEMAYNPLITPLLRQIGRFRNSTGRPWVIVDGLEVMPEQAIAQFELMTGRKAPRDVMRKEVLQRIRDGDREIGPS</sequence>
<dbReference type="InterPro" id="IPR001381">
    <property type="entry name" value="DHquinase_I"/>
</dbReference>
<gene>
    <name evidence="7" type="ORF">GJ744_003039</name>
</gene>
<evidence type="ECO:0000256" key="2">
    <source>
        <dbReference type="ARBA" id="ARBA00009349"/>
    </source>
</evidence>
<comment type="similarity">
    <text evidence="2">In the N-terminal section; belongs to the shikimate kinase family.</text>
</comment>
<dbReference type="SUPFAM" id="SSF52540">
    <property type="entry name" value="P-loop containing nucleoside triphosphate hydrolases"/>
    <property type="match status" value="1"/>
</dbReference>
<evidence type="ECO:0000259" key="4">
    <source>
        <dbReference type="Pfam" id="PF01488"/>
    </source>
</evidence>
<dbReference type="Gene3D" id="3.20.20.70">
    <property type="entry name" value="Aldolase class I"/>
    <property type="match status" value="1"/>
</dbReference>
<dbReference type="InterPro" id="IPR036291">
    <property type="entry name" value="NAD(P)-bd_dom_sf"/>
</dbReference>
<name>A0A8H7AAE5_9EURO</name>
<evidence type="ECO:0008006" key="9">
    <source>
        <dbReference type="Google" id="ProtNLM"/>
    </source>
</evidence>
<dbReference type="InterPro" id="IPR041121">
    <property type="entry name" value="SDH_C"/>
</dbReference>
<feature type="domain" description="Quinate/shikimate 5-dehydrogenase/glutamyl-tRNA reductase" evidence="4">
    <location>
        <begin position="682"/>
        <end position="725"/>
    </location>
</feature>
<evidence type="ECO:0000256" key="1">
    <source>
        <dbReference type="ARBA" id="ARBA00006477"/>
    </source>
</evidence>
<evidence type="ECO:0000259" key="5">
    <source>
        <dbReference type="Pfam" id="PF08501"/>
    </source>
</evidence>
<feature type="domain" description="Shikimate dehydrogenase substrate binding N-terminal" evidence="5">
    <location>
        <begin position="541"/>
        <end position="621"/>
    </location>
</feature>
<protein>
    <recommendedName>
        <fullName evidence="9">Quinate repressor protein</fullName>
    </recommendedName>
</protein>
<feature type="region of interest" description="Disordered" evidence="3">
    <location>
        <begin position="20"/>
        <end position="62"/>
    </location>
</feature>
<comment type="caution">
    <text evidence="7">The sequence shown here is derived from an EMBL/GenBank/DDBJ whole genome shotgun (WGS) entry which is preliminary data.</text>
</comment>
<dbReference type="FunFam" id="3.40.50.720:FF:000386">
    <property type="entry name" value="Quinate repressor protein"/>
    <property type="match status" value="1"/>
</dbReference>
<dbReference type="PANTHER" id="PTHR21090:SF17">
    <property type="entry name" value="QUINATE REPRESSOR PROTEIN"/>
    <property type="match status" value="1"/>
</dbReference>
<feature type="compositionally biased region" description="Basic and acidic residues" evidence="3">
    <location>
        <begin position="37"/>
        <end position="46"/>
    </location>
</feature>
<dbReference type="InterPro" id="IPR013708">
    <property type="entry name" value="Shikimate_DH-bd_N"/>
</dbReference>
<dbReference type="SUPFAM" id="SSF53223">
    <property type="entry name" value="Aminoacid dehydrogenase-like, N-terminal domain"/>
    <property type="match status" value="1"/>
</dbReference>
<dbReference type="CDD" id="cd01065">
    <property type="entry name" value="NAD_bind_Shikimate_DH"/>
    <property type="match status" value="1"/>
</dbReference>